<evidence type="ECO:0000256" key="2">
    <source>
        <dbReference type="SAM" id="SignalP"/>
    </source>
</evidence>
<comment type="caution">
    <text evidence="3">The sequence shown here is derived from an EMBL/GenBank/DDBJ whole genome shotgun (WGS) entry which is preliminary data.</text>
</comment>
<feature type="signal peptide" evidence="2">
    <location>
        <begin position="1"/>
        <end position="25"/>
    </location>
</feature>
<feature type="chain" id="PRO_5006640678" evidence="2">
    <location>
        <begin position="26"/>
        <end position="82"/>
    </location>
</feature>
<sequence length="82" mass="8945">MKIKRTIIAGLVLLMLSGLISPAMAGIFTGVDPNPDPIPPDSIIIIIILPPVEEVPTLEIDWPTLIGIILPMVYVLFIQPYI</sequence>
<gene>
    <name evidence="3" type="ORF">AMJ52_01240</name>
</gene>
<dbReference type="AlphaFoldDB" id="A0A0S7YJ90"/>
<evidence type="ECO:0000313" key="3">
    <source>
        <dbReference type="EMBL" id="KPJ74284.1"/>
    </source>
</evidence>
<name>A0A0S7YJ90_UNCT6</name>
<organism evidence="3 4">
    <name type="scientific">candidate division TA06 bacterium DG_78</name>
    <dbReference type="NCBI Taxonomy" id="1703772"/>
    <lineage>
        <taxon>Bacteria</taxon>
        <taxon>Bacteria division TA06</taxon>
    </lineage>
</organism>
<reference evidence="3 4" key="1">
    <citation type="journal article" date="2015" name="Microbiome">
        <title>Genomic resolution of linkages in carbon, nitrogen, and sulfur cycling among widespread estuary sediment bacteria.</title>
        <authorList>
            <person name="Baker B.J."/>
            <person name="Lazar C.S."/>
            <person name="Teske A.P."/>
            <person name="Dick G.J."/>
        </authorList>
    </citation>
    <scope>NUCLEOTIDE SEQUENCE [LARGE SCALE GENOMIC DNA]</scope>
    <source>
        <strain evidence="3">DG_78</strain>
    </source>
</reference>
<accession>A0A0S7YJ90</accession>
<evidence type="ECO:0000313" key="4">
    <source>
        <dbReference type="Proteomes" id="UP000051012"/>
    </source>
</evidence>
<keyword evidence="1" id="KW-0812">Transmembrane</keyword>
<dbReference type="Proteomes" id="UP000051012">
    <property type="component" value="Unassembled WGS sequence"/>
</dbReference>
<proteinExistence type="predicted"/>
<keyword evidence="1" id="KW-1133">Transmembrane helix</keyword>
<keyword evidence="1" id="KW-0472">Membrane</keyword>
<feature type="transmembrane region" description="Helical" evidence="1">
    <location>
        <begin position="60"/>
        <end position="78"/>
    </location>
</feature>
<evidence type="ECO:0000256" key="1">
    <source>
        <dbReference type="SAM" id="Phobius"/>
    </source>
</evidence>
<keyword evidence="2" id="KW-0732">Signal</keyword>
<dbReference type="EMBL" id="LJNI01000009">
    <property type="protein sequence ID" value="KPJ74284.1"/>
    <property type="molecule type" value="Genomic_DNA"/>
</dbReference>
<protein>
    <submittedName>
        <fullName evidence="3">Uncharacterized protein</fullName>
    </submittedName>
</protein>